<proteinExistence type="predicted"/>
<organism evidence="1 2">
    <name type="scientific">Asparagus officinalis</name>
    <name type="common">Garden asparagus</name>
    <dbReference type="NCBI Taxonomy" id="4686"/>
    <lineage>
        <taxon>Eukaryota</taxon>
        <taxon>Viridiplantae</taxon>
        <taxon>Streptophyta</taxon>
        <taxon>Embryophyta</taxon>
        <taxon>Tracheophyta</taxon>
        <taxon>Spermatophyta</taxon>
        <taxon>Magnoliopsida</taxon>
        <taxon>Liliopsida</taxon>
        <taxon>Asparagales</taxon>
        <taxon>Asparagaceae</taxon>
        <taxon>Asparagoideae</taxon>
        <taxon>Asparagus</taxon>
    </lineage>
</organism>
<dbReference type="AlphaFoldDB" id="A0A5P1F7B9"/>
<reference evidence="2" key="1">
    <citation type="journal article" date="2017" name="Nat. Commun.">
        <title>The asparagus genome sheds light on the origin and evolution of a young Y chromosome.</title>
        <authorList>
            <person name="Harkess A."/>
            <person name="Zhou J."/>
            <person name="Xu C."/>
            <person name="Bowers J.E."/>
            <person name="Van der Hulst R."/>
            <person name="Ayyampalayam S."/>
            <person name="Mercati F."/>
            <person name="Riccardi P."/>
            <person name="McKain M.R."/>
            <person name="Kakrana A."/>
            <person name="Tang H."/>
            <person name="Ray J."/>
            <person name="Groenendijk J."/>
            <person name="Arikit S."/>
            <person name="Mathioni S.M."/>
            <person name="Nakano M."/>
            <person name="Shan H."/>
            <person name="Telgmann-Rauber A."/>
            <person name="Kanno A."/>
            <person name="Yue Z."/>
            <person name="Chen H."/>
            <person name="Li W."/>
            <person name="Chen Y."/>
            <person name="Xu X."/>
            <person name="Zhang Y."/>
            <person name="Luo S."/>
            <person name="Chen H."/>
            <person name="Gao J."/>
            <person name="Mao Z."/>
            <person name="Pires J.C."/>
            <person name="Luo M."/>
            <person name="Kudrna D."/>
            <person name="Wing R.A."/>
            <person name="Meyers B.C."/>
            <person name="Yi K."/>
            <person name="Kong H."/>
            <person name="Lavrijsen P."/>
            <person name="Sunseri F."/>
            <person name="Falavigna A."/>
            <person name="Ye Y."/>
            <person name="Leebens-Mack J.H."/>
            <person name="Chen G."/>
        </authorList>
    </citation>
    <scope>NUCLEOTIDE SEQUENCE [LARGE SCALE GENOMIC DNA]</scope>
    <source>
        <strain evidence="2">cv. DH0086</strain>
    </source>
</reference>
<dbReference type="Proteomes" id="UP000243459">
    <property type="component" value="Chromosome 4"/>
</dbReference>
<dbReference type="Gramene" id="ONK72619">
    <property type="protein sequence ID" value="ONK72619"/>
    <property type="gene ID" value="A4U43_C04F21290"/>
</dbReference>
<accession>A0A5P1F7B9</accession>
<protein>
    <submittedName>
        <fullName evidence="1">Uncharacterized protein</fullName>
    </submittedName>
</protein>
<gene>
    <name evidence="1" type="ORF">A4U43_C04F21290</name>
</gene>
<name>A0A5P1F7B9_ASPOF</name>
<sequence length="84" mass="8963">MIPASQEAMDTSLKSPIGMRSRPLISIRLSNLGSSLRISEDGIGAVSGTKMIPSIDVIGTTSVKDASLEAILYGAYRIFEYDAK</sequence>
<evidence type="ECO:0000313" key="2">
    <source>
        <dbReference type="Proteomes" id="UP000243459"/>
    </source>
</evidence>
<dbReference type="EMBL" id="CM007384">
    <property type="protein sequence ID" value="ONK72619.1"/>
    <property type="molecule type" value="Genomic_DNA"/>
</dbReference>
<evidence type="ECO:0000313" key="1">
    <source>
        <dbReference type="EMBL" id="ONK72619.1"/>
    </source>
</evidence>
<keyword evidence="2" id="KW-1185">Reference proteome</keyword>